<protein>
    <submittedName>
        <fullName evidence="6">General amidase</fullName>
    </submittedName>
</protein>
<accession>A0A8H4PB06</accession>
<feature type="domain" description="Amidase" evidence="5">
    <location>
        <begin position="462"/>
        <end position="561"/>
    </location>
</feature>
<dbReference type="EMBL" id="JAADYS010001490">
    <property type="protein sequence ID" value="KAF4462721.1"/>
    <property type="molecule type" value="Genomic_DNA"/>
</dbReference>
<feature type="active site" description="Charge relay system" evidence="3">
    <location>
        <position position="144"/>
    </location>
</feature>
<comment type="similarity">
    <text evidence="1">Belongs to the amidase family.</text>
</comment>
<feature type="domain" description="Amidase" evidence="5">
    <location>
        <begin position="216"/>
        <end position="390"/>
    </location>
</feature>
<evidence type="ECO:0000313" key="7">
    <source>
        <dbReference type="Proteomes" id="UP000554235"/>
    </source>
</evidence>
<dbReference type="AlphaFoldDB" id="A0A8H4PB06"/>
<feature type="binding site" evidence="4">
    <location>
        <begin position="260"/>
        <end position="263"/>
    </location>
    <ligand>
        <name>substrate</name>
    </ligand>
</feature>
<dbReference type="Proteomes" id="UP000554235">
    <property type="component" value="Unassembled WGS sequence"/>
</dbReference>
<dbReference type="GO" id="GO:0016787">
    <property type="term" value="F:hydrolase activity"/>
    <property type="evidence" value="ECO:0007669"/>
    <property type="project" value="UniProtKB-KW"/>
</dbReference>
<evidence type="ECO:0000256" key="1">
    <source>
        <dbReference type="ARBA" id="ARBA00009199"/>
    </source>
</evidence>
<dbReference type="Pfam" id="PF01425">
    <property type="entry name" value="Amidase"/>
    <property type="match status" value="3"/>
</dbReference>
<feature type="active site" description="Charge relay system" evidence="3">
    <location>
        <position position="239"/>
    </location>
</feature>
<evidence type="ECO:0000256" key="2">
    <source>
        <dbReference type="ARBA" id="ARBA00022801"/>
    </source>
</evidence>
<organism evidence="6 7">
    <name type="scientific">Fusarium albosuccineum</name>
    <dbReference type="NCBI Taxonomy" id="1237068"/>
    <lineage>
        <taxon>Eukaryota</taxon>
        <taxon>Fungi</taxon>
        <taxon>Dikarya</taxon>
        <taxon>Ascomycota</taxon>
        <taxon>Pezizomycotina</taxon>
        <taxon>Sordariomycetes</taxon>
        <taxon>Hypocreomycetidae</taxon>
        <taxon>Hypocreales</taxon>
        <taxon>Nectriaceae</taxon>
        <taxon>Fusarium</taxon>
        <taxon>Fusarium decemcellulare species complex</taxon>
    </lineage>
</organism>
<evidence type="ECO:0000313" key="6">
    <source>
        <dbReference type="EMBL" id="KAF4462721.1"/>
    </source>
</evidence>
<dbReference type="PANTHER" id="PTHR46072:SF3">
    <property type="entry name" value="AMIDASE"/>
    <property type="match status" value="1"/>
</dbReference>
<dbReference type="InterPro" id="IPR036928">
    <property type="entry name" value="AS_sf"/>
</dbReference>
<dbReference type="PIRSF" id="PIRSF001221">
    <property type="entry name" value="Amidase_fungi"/>
    <property type="match status" value="1"/>
</dbReference>
<evidence type="ECO:0000256" key="3">
    <source>
        <dbReference type="PIRSR" id="PIRSR001221-1"/>
    </source>
</evidence>
<sequence length="580" mass="63325">MPATADWKSLAALHRAKQVEVTPPEWRLDEEHLQKLRNAGTPDEGRLVETKAVRRSGLLSEKEFGITEYLTAADLLDKLSQRELSSEEVVVAFCKRASLAQQLTSCVTEVLFKEGIERAKLLDKQFKETGKLAGPLHGLPISLKDSFVVKGHHATVGYIEFLRRPVPDTNAALVDLLLDAGAVLYCKTNLPQTMMASSPYLDIPILCQISNEHQTADLENNIFGRTLNPHKTSLTAGGSTGGEGALISFRGSPLGVGSDIAGSIRIPSLCCGIYGFKPTSNRVPFGGQTEYPFPKINLPGVAPTAGPMANSIEDLYLFMKAVMAQRPWRYDASAIDIPWRYLGKSSKLLTIGILAEDPDYPLHPPVRRTLQKAASALEKAGHKIVRLSADPQRSAGLGGRIGFQYFSMAGPDPDTISREVGEPLVASVAVGVHPFSKGDFPVSPDLDVPQRLSDLDDVRFSYATAWQETWRDNELDIVLAPGATTTAVPHDTYGVPVYTLMWNVLDYPAGIIPYGTASKFEDSQHQKATAPFDPDYDPEAWHGAPCAIQVVAPRFRDEECLQAMKVIDIAIRNDAPKSKV</sequence>
<feature type="binding site" evidence="4">
    <location>
        <position position="239"/>
    </location>
    <ligand>
        <name>substrate</name>
    </ligand>
</feature>
<name>A0A8H4PB06_9HYPO</name>
<proteinExistence type="inferred from homology"/>
<dbReference type="InterPro" id="IPR023631">
    <property type="entry name" value="Amidase_dom"/>
</dbReference>
<keyword evidence="7" id="KW-1185">Reference proteome</keyword>
<dbReference type="OrthoDB" id="6428749at2759"/>
<reference evidence="6 7" key="1">
    <citation type="submission" date="2020-01" db="EMBL/GenBank/DDBJ databases">
        <title>Identification and distribution of gene clusters putatively required for synthesis of sphingolipid metabolism inhibitors in phylogenetically diverse species of the filamentous fungus Fusarium.</title>
        <authorList>
            <person name="Kim H.-S."/>
            <person name="Busman M."/>
            <person name="Brown D.W."/>
            <person name="Divon H."/>
            <person name="Uhlig S."/>
            <person name="Proctor R.H."/>
        </authorList>
    </citation>
    <scope>NUCLEOTIDE SEQUENCE [LARGE SCALE GENOMIC DNA]</scope>
    <source>
        <strain evidence="6 7">NRRL 20459</strain>
    </source>
</reference>
<dbReference type="PANTHER" id="PTHR46072">
    <property type="entry name" value="AMIDASE-RELATED-RELATED"/>
    <property type="match status" value="1"/>
</dbReference>
<evidence type="ECO:0000256" key="4">
    <source>
        <dbReference type="PIRSR" id="PIRSR001221-2"/>
    </source>
</evidence>
<gene>
    <name evidence="6" type="ORF">FALBO_10459</name>
</gene>
<feature type="binding site" evidence="4">
    <location>
        <position position="194"/>
    </location>
    <ligand>
        <name>substrate</name>
    </ligand>
</feature>
<dbReference type="Gene3D" id="3.90.1300.10">
    <property type="entry name" value="Amidase signature (AS) domain"/>
    <property type="match status" value="1"/>
</dbReference>
<comment type="caution">
    <text evidence="6">The sequence shown here is derived from an EMBL/GenBank/DDBJ whole genome shotgun (WGS) entry which is preliminary data.</text>
</comment>
<feature type="domain" description="Amidase" evidence="5">
    <location>
        <begin position="88"/>
        <end position="198"/>
    </location>
</feature>
<dbReference type="SUPFAM" id="SSF75304">
    <property type="entry name" value="Amidase signature (AS) enzymes"/>
    <property type="match status" value="1"/>
</dbReference>
<evidence type="ECO:0000259" key="5">
    <source>
        <dbReference type="Pfam" id="PF01425"/>
    </source>
</evidence>
<keyword evidence="2" id="KW-0378">Hydrolase</keyword>
<feature type="active site" description="Acyl-ester intermediate" evidence="3">
    <location>
        <position position="263"/>
    </location>
</feature>